<dbReference type="EMBL" id="BAAAZN010000030">
    <property type="protein sequence ID" value="GAA3584829.1"/>
    <property type="molecule type" value="Genomic_DNA"/>
</dbReference>
<protein>
    <submittedName>
        <fullName evidence="2">Serine hydrolase domain-containing protein</fullName>
    </submittedName>
</protein>
<dbReference type="Proteomes" id="UP001500689">
    <property type="component" value="Unassembled WGS sequence"/>
</dbReference>
<dbReference type="InterPro" id="IPR012338">
    <property type="entry name" value="Beta-lactam/transpept-like"/>
</dbReference>
<dbReference type="SUPFAM" id="SSF56601">
    <property type="entry name" value="beta-lactamase/transpeptidase-like"/>
    <property type="match status" value="1"/>
</dbReference>
<dbReference type="InterPro" id="IPR001466">
    <property type="entry name" value="Beta-lactam-related"/>
</dbReference>
<comment type="caution">
    <text evidence="2">The sequence shown here is derived from an EMBL/GenBank/DDBJ whole genome shotgun (WGS) entry which is preliminary data.</text>
</comment>
<reference evidence="3" key="1">
    <citation type="journal article" date="2019" name="Int. J. Syst. Evol. Microbiol.">
        <title>The Global Catalogue of Microorganisms (GCM) 10K type strain sequencing project: providing services to taxonomists for standard genome sequencing and annotation.</title>
        <authorList>
            <consortium name="The Broad Institute Genomics Platform"/>
            <consortium name="The Broad Institute Genome Sequencing Center for Infectious Disease"/>
            <person name="Wu L."/>
            <person name="Ma J."/>
        </authorList>
    </citation>
    <scope>NUCLEOTIDE SEQUENCE [LARGE SCALE GENOMIC DNA]</scope>
    <source>
        <strain evidence="3">JCM 16898</strain>
    </source>
</reference>
<dbReference type="GO" id="GO:0016787">
    <property type="term" value="F:hydrolase activity"/>
    <property type="evidence" value="ECO:0007669"/>
    <property type="project" value="UniProtKB-KW"/>
</dbReference>
<keyword evidence="2" id="KW-0378">Hydrolase</keyword>
<organism evidence="2 3">
    <name type="scientific">Amycolatopsis ultiminotia</name>
    <dbReference type="NCBI Taxonomy" id="543629"/>
    <lineage>
        <taxon>Bacteria</taxon>
        <taxon>Bacillati</taxon>
        <taxon>Actinomycetota</taxon>
        <taxon>Actinomycetes</taxon>
        <taxon>Pseudonocardiales</taxon>
        <taxon>Pseudonocardiaceae</taxon>
        <taxon>Amycolatopsis</taxon>
    </lineage>
</organism>
<evidence type="ECO:0000259" key="1">
    <source>
        <dbReference type="Pfam" id="PF00144"/>
    </source>
</evidence>
<dbReference type="RefSeq" id="WP_344868897.1">
    <property type="nucleotide sequence ID" value="NZ_BAAAZN010000030.1"/>
</dbReference>
<sequence>MSKLSEIDAWLGDRLPALLAGHQVPGAAIAVLAGGEVIDHAAGVLNKHTGVESTVDSVFQIGSITKVWTATLAMQLVDEGLLDLDRPVRSYLPEFALADEDAAARITVRQLACHTAGFEGDIFTDTGVGDDCVAKLVATLSEVPQLFPPGEMFSYNNAGYCVLGRIVEVLHGASWDQCVREHLFAPLGLTHAAAGPYDAIRYRAAIGHLKANPADEPQPAPVWALARSNAPAGSTLAMRPRDLLTFVRMQLNEGKADDGTRVLAPESVHAMREQQVPVPDLGTMGRAWGLGWMLFDRPDGRLIGHDGGTLGQSSYLRVVPDRDVAVALVTNGGNPVRLYLEIFRKVLGELAGVELPALPAPNPAATPADGSRYVGRYSSRVADTVVSQDEEGKLWIERTPKGIFAEAGVGKPDKAQLLGWQGDSLVARHAQLPGEYLVHAFAGDDGTGRAQYLHTGRADRRVD</sequence>
<dbReference type="PANTHER" id="PTHR43283:SF3">
    <property type="entry name" value="BETA-LACTAMASE FAMILY PROTEIN (AFU_ORTHOLOGUE AFUA_5G07500)"/>
    <property type="match status" value="1"/>
</dbReference>
<proteinExistence type="predicted"/>
<gene>
    <name evidence="2" type="ORF">GCM10022222_81840</name>
</gene>
<feature type="domain" description="Beta-lactamase-related" evidence="1">
    <location>
        <begin position="17"/>
        <end position="336"/>
    </location>
</feature>
<accession>A0ABP6YJB0</accession>
<name>A0ABP6YJB0_9PSEU</name>
<evidence type="ECO:0000313" key="3">
    <source>
        <dbReference type="Proteomes" id="UP001500689"/>
    </source>
</evidence>
<dbReference type="PANTHER" id="PTHR43283">
    <property type="entry name" value="BETA-LACTAMASE-RELATED"/>
    <property type="match status" value="1"/>
</dbReference>
<evidence type="ECO:0000313" key="2">
    <source>
        <dbReference type="EMBL" id="GAA3584829.1"/>
    </source>
</evidence>
<dbReference type="Pfam" id="PF00144">
    <property type="entry name" value="Beta-lactamase"/>
    <property type="match status" value="1"/>
</dbReference>
<keyword evidence="3" id="KW-1185">Reference proteome</keyword>
<dbReference type="InterPro" id="IPR050789">
    <property type="entry name" value="Diverse_Enzym_Activities"/>
</dbReference>
<dbReference type="Gene3D" id="3.40.710.10">
    <property type="entry name" value="DD-peptidase/beta-lactamase superfamily"/>
    <property type="match status" value="1"/>
</dbReference>